<accession>A0A5E4R5N4</accession>
<name>A0A5E4R5N4_9NEOP</name>
<keyword evidence="2" id="KW-1185">Reference proteome</keyword>
<protein>
    <submittedName>
        <fullName evidence="1">Uncharacterized protein</fullName>
    </submittedName>
</protein>
<organism evidence="1 2">
    <name type="scientific">Leptidea sinapis</name>
    <dbReference type="NCBI Taxonomy" id="189913"/>
    <lineage>
        <taxon>Eukaryota</taxon>
        <taxon>Metazoa</taxon>
        <taxon>Ecdysozoa</taxon>
        <taxon>Arthropoda</taxon>
        <taxon>Hexapoda</taxon>
        <taxon>Insecta</taxon>
        <taxon>Pterygota</taxon>
        <taxon>Neoptera</taxon>
        <taxon>Endopterygota</taxon>
        <taxon>Lepidoptera</taxon>
        <taxon>Glossata</taxon>
        <taxon>Ditrysia</taxon>
        <taxon>Papilionoidea</taxon>
        <taxon>Pieridae</taxon>
        <taxon>Dismorphiinae</taxon>
        <taxon>Leptidea</taxon>
    </lineage>
</organism>
<dbReference type="Proteomes" id="UP000324832">
    <property type="component" value="Unassembled WGS sequence"/>
</dbReference>
<dbReference type="Gene3D" id="3.40.50.300">
    <property type="entry name" value="P-loop containing nucleotide triphosphate hydrolases"/>
    <property type="match status" value="1"/>
</dbReference>
<evidence type="ECO:0000313" key="1">
    <source>
        <dbReference type="EMBL" id="VVD05242.1"/>
    </source>
</evidence>
<gene>
    <name evidence="1" type="ORF">LSINAPIS_LOCUS14822</name>
</gene>
<dbReference type="AlphaFoldDB" id="A0A5E4R5N4"/>
<reference evidence="1 2" key="1">
    <citation type="submission" date="2017-07" db="EMBL/GenBank/DDBJ databases">
        <authorList>
            <person name="Talla V."/>
            <person name="Backstrom N."/>
        </authorList>
    </citation>
    <scope>NUCLEOTIDE SEQUENCE [LARGE SCALE GENOMIC DNA]</scope>
</reference>
<dbReference type="EMBL" id="FZQP02006947">
    <property type="protein sequence ID" value="VVD05242.1"/>
    <property type="molecule type" value="Genomic_DNA"/>
</dbReference>
<sequence>MCTKCGKIGDLSIRKNILLRQEKLVEARGNEDGVRDEFQCRSDSNAAEQNTEYGYEGGQQNQKLSKRSKGDKLLEFFWKFPTSPINNLFNNSVWFNSQWKYLPLNNTHIKSVQRIFQRQLCDMSFIYFMNKIKDSELLFYNCGVRDVNDYYYTTDQSLRIVVDLLMFQYSNNVERVTNILDREIPKKIRPCGRLCVKIFALRRRNATQRAVWTRSNAGKNYVFDAVIHYFLNFGQIGNFKKYNNFPLMECVNRRIILWNEPHCETSPVTYLRAMETESRCFIEGCQRSERYSVPLSTRKMGFLDSLRYNSVLTFTAKHIQDMMSLKDVVETRLFHFYTIDDMEDHFVHTHG</sequence>
<evidence type="ECO:0000313" key="2">
    <source>
        <dbReference type="Proteomes" id="UP000324832"/>
    </source>
</evidence>
<proteinExistence type="predicted"/>
<dbReference type="InterPro" id="IPR027417">
    <property type="entry name" value="P-loop_NTPase"/>
</dbReference>